<dbReference type="EMBL" id="RCCE01000002">
    <property type="protein sequence ID" value="RLJ59170.1"/>
    <property type="molecule type" value="Genomic_DNA"/>
</dbReference>
<dbReference type="PANTHER" id="PTHR10285">
    <property type="entry name" value="URIDINE KINASE"/>
    <property type="match status" value="1"/>
</dbReference>
<evidence type="ECO:0000313" key="1">
    <source>
        <dbReference type="EMBL" id="RLJ59170.1"/>
    </source>
</evidence>
<keyword evidence="1" id="KW-0808">Transferase</keyword>
<dbReference type="Gene3D" id="3.40.50.300">
    <property type="entry name" value="P-loop containing nucleotide triphosphate hydrolases"/>
    <property type="match status" value="3"/>
</dbReference>
<accession>A0A497WRB0</accession>
<dbReference type="GO" id="GO:0016301">
    <property type="term" value="F:kinase activity"/>
    <property type="evidence" value="ECO:0007669"/>
    <property type="project" value="UniProtKB-KW"/>
</dbReference>
<dbReference type="Pfam" id="PF13238">
    <property type="entry name" value="AAA_18"/>
    <property type="match status" value="1"/>
</dbReference>
<name>A0A497WRB0_9RHOB</name>
<comment type="caution">
    <text evidence="1">The sequence shown here is derived from an EMBL/GenBank/DDBJ whole genome shotgun (WGS) entry which is preliminary data.</text>
</comment>
<keyword evidence="1" id="KW-0418">Kinase</keyword>
<organism evidence="1 2">
    <name type="scientific">Litoreibacter meonggei</name>
    <dbReference type="NCBI Taxonomy" id="1049199"/>
    <lineage>
        <taxon>Bacteria</taxon>
        <taxon>Pseudomonadati</taxon>
        <taxon>Pseudomonadota</taxon>
        <taxon>Alphaproteobacteria</taxon>
        <taxon>Rhodobacterales</taxon>
        <taxon>Roseobacteraceae</taxon>
        <taxon>Litoreibacter</taxon>
    </lineage>
</organism>
<dbReference type="RefSeq" id="WP_121022898.1">
    <property type="nucleotide sequence ID" value="NZ_RCCE01000002.1"/>
</dbReference>
<dbReference type="SUPFAM" id="SSF52540">
    <property type="entry name" value="P-loop containing nucleoside triphosphate hydrolases"/>
    <property type="match status" value="1"/>
</dbReference>
<keyword evidence="2" id="KW-1185">Reference proteome</keyword>
<gene>
    <name evidence="1" type="ORF">BCF46_1315</name>
</gene>
<dbReference type="InterPro" id="IPR027417">
    <property type="entry name" value="P-loop_NTPase"/>
</dbReference>
<dbReference type="Proteomes" id="UP000269157">
    <property type="component" value="Unassembled WGS sequence"/>
</dbReference>
<protein>
    <submittedName>
        <fullName evidence="1">Pantothenate kinase</fullName>
    </submittedName>
</protein>
<evidence type="ECO:0000313" key="2">
    <source>
        <dbReference type="Proteomes" id="UP000269157"/>
    </source>
</evidence>
<reference evidence="1 2" key="1">
    <citation type="submission" date="2018-10" db="EMBL/GenBank/DDBJ databases">
        <title>Genomic Encyclopedia of Archaeal and Bacterial Type Strains, Phase II (KMG-II): from individual species to whole genera.</title>
        <authorList>
            <person name="Goeker M."/>
        </authorList>
    </citation>
    <scope>NUCLEOTIDE SEQUENCE [LARGE SCALE GENOMIC DNA]</scope>
    <source>
        <strain evidence="1 2">DSM 29466</strain>
    </source>
</reference>
<sequence>MTRPVSSDVLALLKSLPTTQNRRLIAVAGAPASGKSTLAEQLAETLPNAAVVPMDGFHLDNEVLIKRDLLARKGAPQTFDAKGFVALVKALREPLAISYPTFDRSNDCVVPDGGRVEADCQTVIVEGNYLLLNTAPWDQLREFWSLSIFLDVPFNVLRERLLQRWHDHGYSEAEALTKAESNDLPNARVVLNSKANATHVVNGA</sequence>
<dbReference type="OrthoDB" id="1550976at2"/>
<proteinExistence type="predicted"/>
<dbReference type="AlphaFoldDB" id="A0A497WRB0"/>